<feature type="region of interest" description="Disordered" evidence="1">
    <location>
        <begin position="1"/>
        <end position="66"/>
    </location>
</feature>
<evidence type="ECO:0000313" key="3">
    <source>
        <dbReference type="Proteomes" id="UP000248405"/>
    </source>
</evidence>
<name>A0A319B8U0_ASPVC</name>
<dbReference type="GeneID" id="37213491"/>
<organism evidence="2 3">
    <name type="scientific">Aspergillus vadensis (strain CBS 113365 / IMI 142717 / IBT 24658)</name>
    <dbReference type="NCBI Taxonomy" id="1448311"/>
    <lineage>
        <taxon>Eukaryota</taxon>
        <taxon>Fungi</taxon>
        <taxon>Dikarya</taxon>
        <taxon>Ascomycota</taxon>
        <taxon>Pezizomycotina</taxon>
        <taxon>Eurotiomycetes</taxon>
        <taxon>Eurotiomycetidae</taxon>
        <taxon>Eurotiales</taxon>
        <taxon>Aspergillaceae</taxon>
        <taxon>Aspergillus</taxon>
        <taxon>Aspergillus subgen. Circumdati</taxon>
    </lineage>
</organism>
<dbReference type="AlphaFoldDB" id="A0A319B8U0"/>
<protein>
    <submittedName>
        <fullName evidence="2">Uncharacterized protein</fullName>
    </submittedName>
</protein>
<dbReference type="RefSeq" id="XP_025562038.1">
    <property type="nucleotide sequence ID" value="XM_025708899.1"/>
</dbReference>
<reference evidence="2" key="1">
    <citation type="submission" date="2016-12" db="EMBL/GenBank/DDBJ databases">
        <title>The genomes of Aspergillus section Nigri reveals drivers in fungal speciation.</title>
        <authorList>
            <consortium name="DOE Joint Genome Institute"/>
            <person name="Vesth T.C."/>
            <person name="Nybo J."/>
            <person name="Theobald S."/>
            <person name="Brandl J."/>
            <person name="Frisvad J.C."/>
            <person name="Nielsen K.F."/>
            <person name="Lyhne E.K."/>
            <person name="Kogle M.E."/>
            <person name="Kuo A."/>
            <person name="Riley R."/>
            <person name="Clum A."/>
            <person name="Nolan M."/>
            <person name="Lipzen A."/>
            <person name="Salamov A."/>
            <person name="Henrissat B."/>
            <person name="Wiebenga A."/>
            <person name="De Vries R.P."/>
            <person name="Grigoriev I.V."/>
            <person name="Mortensen U.H."/>
            <person name="Andersen M.R."/>
            <person name="Baker S.E."/>
        </authorList>
    </citation>
    <scope>NUCLEOTIDE SEQUENCE [LARGE SCALE GENOMIC DNA]</scope>
    <source>
        <strain evidence="2">CBS 113365</strain>
    </source>
</reference>
<feature type="compositionally biased region" description="Basic and acidic residues" evidence="1">
    <location>
        <begin position="1"/>
        <end position="10"/>
    </location>
</feature>
<proteinExistence type="predicted"/>
<dbReference type="EMBL" id="KZ821627">
    <property type="protein sequence ID" value="PYH68244.1"/>
    <property type="molecule type" value="Genomic_DNA"/>
</dbReference>
<sequence>MALRECKATRADQLTGSKGLSHSLGHPSAANDQPPPPLGKTGTGKETSRNQASPISIRRDSEGKGPNKHYGWLVVSWTDFDLIISPRARAMILLRRAKSAWDYGLIGIVAELVKIGEDLARKGKKQLETARHSMPIMKE</sequence>
<keyword evidence="3" id="KW-1185">Reference proteome</keyword>
<dbReference type="Proteomes" id="UP000248405">
    <property type="component" value="Unassembled WGS sequence"/>
</dbReference>
<evidence type="ECO:0000313" key="2">
    <source>
        <dbReference type="EMBL" id="PYH68244.1"/>
    </source>
</evidence>
<accession>A0A319B8U0</accession>
<evidence type="ECO:0000256" key="1">
    <source>
        <dbReference type="SAM" id="MobiDB-lite"/>
    </source>
</evidence>
<gene>
    <name evidence="2" type="ORF">BO88DRAFT_426350</name>
</gene>